<protein>
    <submittedName>
        <fullName evidence="2">Enoyl-CoA hydratase/carnithine racemase</fullName>
    </submittedName>
</protein>
<evidence type="ECO:0000313" key="2">
    <source>
        <dbReference type="EMBL" id="MBB6013877.1"/>
    </source>
</evidence>
<dbReference type="RefSeq" id="WP_183832067.1">
    <property type="nucleotide sequence ID" value="NZ_JACHEU010000003.1"/>
</dbReference>
<dbReference type="CDD" id="cd06558">
    <property type="entry name" value="crotonase-like"/>
    <property type="match status" value="1"/>
</dbReference>
<evidence type="ECO:0000313" key="3">
    <source>
        <dbReference type="Proteomes" id="UP000533306"/>
    </source>
</evidence>
<dbReference type="PANTHER" id="PTHR42964:SF1">
    <property type="entry name" value="POLYKETIDE BIOSYNTHESIS ENOYL-COA HYDRATASE PKSH-RELATED"/>
    <property type="match status" value="1"/>
</dbReference>
<dbReference type="EMBL" id="JACHEU010000003">
    <property type="protein sequence ID" value="MBB6013877.1"/>
    <property type="molecule type" value="Genomic_DNA"/>
</dbReference>
<dbReference type="Gene3D" id="3.90.226.10">
    <property type="entry name" value="2-enoyl-CoA Hydratase, Chain A, domain 1"/>
    <property type="match status" value="1"/>
</dbReference>
<dbReference type="PANTHER" id="PTHR42964">
    <property type="entry name" value="ENOYL-COA HYDRATASE"/>
    <property type="match status" value="1"/>
</dbReference>
<sequence>MTLTLSRPEQGNALSHDLVEALHRGLDEALGNGTRMLVIEGEGRNFCTGFDLAGIEEAPDADLLMRFIRIEQLLARLWSAPFATLAIAGGRCFGAGADLFAACSTRLALPDASFSFPGAAFGLVLGTRRLAARIGEDEALSIIASGETVDAEKALEIGLATGHVTETELEMMVEKATAAAVRLDPETFAAIRCAAGDDPALLDRDLAALVRSAVRPGLAQRICDYRAAMKRKHMQDKSARPSSTH</sequence>
<keyword evidence="3" id="KW-1185">Reference proteome</keyword>
<accession>A0A7W9VX73</accession>
<dbReference type="InterPro" id="IPR001753">
    <property type="entry name" value="Enoyl-CoA_hydra/iso"/>
</dbReference>
<reference evidence="2 3" key="1">
    <citation type="submission" date="2020-08" db="EMBL/GenBank/DDBJ databases">
        <title>Genomic Encyclopedia of Type Strains, Phase IV (KMG-IV): sequencing the most valuable type-strain genomes for metagenomic binning, comparative biology and taxonomic classification.</title>
        <authorList>
            <person name="Goeker M."/>
        </authorList>
    </citation>
    <scope>NUCLEOTIDE SEQUENCE [LARGE SCALE GENOMIC DNA]</scope>
    <source>
        <strain evidence="2 3">DSM 11099</strain>
    </source>
</reference>
<name>A0A7W9VX73_9HYPH</name>
<dbReference type="Proteomes" id="UP000533306">
    <property type="component" value="Unassembled WGS sequence"/>
</dbReference>
<dbReference type="InterPro" id="IPR029045">
    <property type="entry name" value="ClpP/crotonase-like_dom_sf"/>
</dbReference>
<comment type="similarity">
    <text evidence="1">Belongs to the enoyl-CoA hydratase/isomerase family.</text>
</comment>
<dbReference type="AlphaFoldDB" id="A0A7W9VX73"/>
<dbReference type="InterPro" id="IPR051683">
    <property type="entry name" value="Enoyl-CoA_Hydratase/Isomerase"/>
</dbReference>
<dbReference type="GO" id="GO:0003824">
    <property type="term" value="F:catalytic activity"/>
    <property type="evidence" value="ECO:0007669"/>
    <property type="project" value="UniProtKB-ARBA"/>
</dbReference>
<gene>
    <name evidence="2" type="ORF">HNR59_003271</name>
</gene>
<dbReference type="Pfam" id="PF00378">
    <property type="entry name" value="ECH_1"/>
    <property type="match status" value="1"/>
</dbReference>
<comment type="caution">
    <text evidence="2">The sequence shown here is derived from an EMBL/GenBank/DDBJ whole genome shotgun (WGS) entry which is preliminary data.</text>
</comment>
<organism evidence="2 3">
    <name type="scientific">Aquamicrobium lusatiense</name>
    <dbReference type="NCBI Taxonomy" id="89772"/>
    <lineage>
        <taxon>Bacteria</taxon>
        <taxon>Pseudomonadati</taxon>
        <taxon>Pseudomonadota</taxon>
        <taxon>Alphaproteobacteria</taxon>
        <taxon>Hyphomicrobiales</taxon>
        <taxon>Phyllobacteriaceae</taxon>
        <taxon>Aquamicrobium</taxon>
    </lineage>
</organism>
<evidence type="ECO:0000256" key="1">
    <source>
        <dbReference type="ARBA" id="ARBA00005254"/>
    </source>
</evidence>
<proteinExistence type="inferred from homology"/>
<dbReference type="SUPFAM" id="SSF52096">
    <property type="entry name" value="ClpP/crotonase"/>
    <property type="match status" value="1"/>
</dbReference>